<dbReference type="AlphaFoldDB" id="A0A3N4ZBV5"/>
<feature type="transmembrane region" description="Helical" evidence="5">
    <location>
        <begin position="424"/>
        <end position="445"/>
    </location>
</feature>
<feature type="transmembrane region" description="Helical" evidence="5">
    <location>
        <begin position="205"/>
        <end position="228"/>
    </location>
</feature>
<reference evidence="9 10" key="1">
    <citation type="submission" date="2018-11" db="EMBL/GenBank/DDBJ databases">
        <title>Sequencing the genomes of 1000 actinobacteria strains.</title>
        <authorList>
            <person name="Klenk H.-P."/>
        </authorList>
    </citation>
    <scope>NUCLEOTIDE SEQUENCE [LARGE SCALE GENOMIC DNA]</scope>
    <source>
        <strain evidence="9 10">DSM 15700</strain>
    </source>
</reference>
<evidence type="ECO:0000259" key="8">
    <source>
        <dbReference type="Pfam" id="PF00361"/>
    </source>
</evidence>
<feature type="transmembrane region" description="Helical" evidence="5">
    <location>
        <begin position="508"/>
        <end position="528"/>
    </location>
</feature>
<dbReference type="NCBIfam" id="NF004441">
    <property type="entry name" value="PRK05777.1-4"/>
    <property type="match status" value="1"/>
</dbReference>
<dbReference type="EC" id="7.1.1.-" evidence="5"/>
<evidence type="ECO:0000256" key="1">
    <source>
        <dbReference type="ARBA" id="ARBA00004127"/>
    </source>
</evidence>
<keyword evidence="2 5" id="KW-0812">Transmembrane</keyword>
<feature type="transmembrane region" description="Helical" evidence="5">
    <location>
        <begin position="376"/>
        <end position="399"/>
    </location>
</feature>
<dbReference type="OrthoDB" id="9811718at2"/>
<accession>A0A3N4ZBV5</accession>
<feature type="region of interest" description="Disordered" evidence="7">
    <location>
        <begin position="559"/>
        <end position="580"/>
    </location>
</feature>
<feature type="domain" description="NADH:quinone oxidoreductase/Mrp antiporter transmembrane" evidence="8">
    <location>
        <begin position="170"/>
        <end position="392"/>
    </location>
</feature>
<dbReference type="InterPro" id="IPR001750">
    <property type="entry name" value="ND/Mrp_TM"/>
</dbReference>
<feature type="transmembrane region" description="Helical" evidence="5">
    <location>
        <begin position="348"/>
        <end position="369"/>
    </location>
</feature>
<comment type="subunit">
    <text evidence="5">NDH-1 is composed of 14 different subunits. Subunits NuoA, H, J, K, L, M, N constitute the membrane sector of the complex.</text>
</comment>
<feature type="transmembrane region" description="Helical" evidence="5">
    <location>
        <begin position="173"/>
        <end position="193"/>
    </location>
</feature>
<comment type="function">
    <text evidence="5">NDH-1 shuttles electrons from NADH, via FMN and iron-sulfur (Fe-S) centers, to quinones in the respiratory chain. The immediate electron acceptor for the enzyme in this species is believed to be a menaquinone. Couples the redox reaction to proton translocation (for every two electrons transferred, four hydrogen ions are translocated across the cytoplasmic membrane), and thus conserves the redox energy in a proton gradient.</text>
</comment>
<keyword evidence="4 5" id="KW-0472">Membrane</keyword>
<dbReference type="GO" id="GO:0048038">
    <property type="term" value="F:quinone binding"/>
    <property type="evidence" value="ECO:0007669"/>
    <property type="project" value="UniProtKB-KW"/>
</dbReference>
<keyword evidence="5" id="KW-1278">Translocase</keyword>
<keyword evidence="5" id="KW-0520">NAD</keyword>
<protein>
    <recommendedName>
        <fullName evidence="5">NADH-quinone oxidoreductase subunit N</fullName>
        <ecNumber evidence="5">7.1.1.-</ecNumber>
    </recommendedName>
    <alternativeName>
        <fullName evidence="5">NADH dehydrogenase I subunit N</fullName>
    </alternativeName>
    <alternativeName>
        <fullName evidence="5">NDH-1 subunit N</fullName>
    </alternativeName>
</protein>
<dbReference type="Pfam" id="PF00361">
    <property type="entry name" value="Proton_antipo_M"/>
    <property type="match status" value="2"/>
</dbReference>
<name>A0A3N4ZBV5_9MICO</name>
<feature type="transmembrane region" description="Helical" evidence="5">
    <location>
        <begin position="152"/>
        <end position="167"/>
    </location>
</feature>
<feature type="transmembrane region" description="Helical" evidence="5">
    <location>
        <begin position="86"/>
        <end position="116"/>
    </location>
</feature>
<dbReference type="GO" id="GO:0050136">
    <property type="term" value="F:NADH dehydrogenase (quinone) (non-electrogenic) activity"/>
    <property type="evidence" value="ECO:0007669"/>
    <property type="project" value="UniProtKB-UniRule"/>
</dbReference>
<dbReference type="GO" id="GO:0012505">
    <property type="term" value="C:endomembrane system"/>
    <property type="evidence" value="ECO:0007669"/>
    <property type="project" value="UniProtKB-SubCell"/>
</dbReference>
<evidence type="ECO:0000313" key="10">
    <source>
        <dbReference type="Proteomes" id="UP000280501"/>
    </source>
</evidence>
<evidence type="ECO:0000256" key="5">
    <source>
        <dbReference type="HAMAP-Rule" id="MF_00445"/>
    </source>
</evidence>
<keyword evidence="3 5" id="KW-1133">Transmembrane helix</keyword>
<feature type="transmembrane region" description="Helical" evidence="5">
    <location>
        <begin position="630"/>
        <end position="647"/>
    </location>
</feature>
<dbReference type="HAMAP" id="MF_00445">
    <property type="entry name" value="NDH1_NuoN_1"/>
    <property type="match status" value="1"/>
</dbReference>
<evidence type="ECO:0000313" key="9">
    <source>
        <dbReference type="EMBL" id="RPF22952.1"/>
    </source>
</evidence>
<dbReference type="GO" id="GO:0005886">
    <property type="term" value="C:plasma membrane"/>
    <property type="evidence" value="ECO:0007669"/>
    <property type="project" value="UniProtKB-SubCell"/>
</dbReference>
<feature type="domain" description="NADH:quinone oxidoreductase/Mrp antiporter transmembrane" evidence="8">
    <location>
        <begin position="406"/>
        <end position="521"/>
    </location>
</feature>
<comment type="subcellular location">
    <subcellularLocation>
        <location evidence="5">Cell membrane</location>
        <topology evidence="5">Multi-pass membrane protein</topology>
    </subcellularLocation>
    <subcellularLocation>
        <location evidence="1">Endomembrane system</location>
        <topology evidence="1">Multi-pass membrane protein</topology>
    </subcellularLocation>
    <subcellularLocation>
        <location evidence="6">Membrane</location>
        <topology evidence="6">Multi-pass membrane protein</topology>
    </subcellularLocation>
</comment>
<dbReference type="RefSeq" id="WP_123815801.1">
    <property type="nucleotide sequence ID" value="NZ_RKQZ01000001.1"/>
</dbReference>
<comment type="caution">
    <text evidence="9">The sequence shown here is derived from an EMBL/GenBank/DDBJ whole genome shotgun (WGS) entry which is preliminary data.</text>
</comment>
<evidence type="ECO:0000256" key="7">
    <source>
        <dbReference type="SAM" id="MobiDB-lite"/>
    </source>
</evidence>
<dbReference type="PANTHER" id="PTHR22773">
    <property type="entry name" value="NADH DEHYDROGENASE"/>
    <property type="match status" value="1"/>
</dbReference>
<sequence>MVDITAFAAPEIEWAALAPLLIVLGTGVVGVLVEAFVPDRARRTTQIVLTLVALAGALVAVGLLWGRLQQTLTGAADDEAALNPEVLGGTLFLTPFALGAQGIIVILAFLGVLVVADRTSSGEDAFAPTAAAVPGTHYEDLAREAGLRQTEIYPLLLFAAGGMMLFASTDDLIVMFIALEVLSLPLYVMCATARRRRLLSQEAAAKYFLLGAFASALFIFGVALIYGFGGTVIGLLTQGGTAPPVGERFVGVRLADVSTAAQQVAQTGGLPEGMTTLYLAGVVLVVVGLLFKVGAVPFHAWTPDVYTGAPTPITGFMAAATKAAAVVALVQVLWRAGFGMPPHVIEQLQLAVVVIAVLTMAVGTVVGAVQTDVKRLLAYSSIAHAGFLVTGVVGFATLVDGGAVVSVSQAGGVVTYAGDVIPGILFYLVAYGVATVGAFAVVTLVRDRSADGVLLGEATDLAAWRGLGRRAPWLTAAFSLFLLSMAGIPLTAGFVAKFGVFSAAVSAGYWWLAVVGVLASVVAVAFYVRVIVIMVMTPSNDDMSAAARAAAADRGGAGDTTGAAAEAHGDRATGAVTPAAGDLGGRRTDVEGAAVQESSVATVTVFGEEHEEAAETTVADAVVVGSRGPAAVAITLCALATLLLGLFPSPVLELAEQATRFAP</sequence>
<feature type="transmembrane region" description="Helical" evidence="5">
    <location>
        <begin position="313"/>
        <end position="336"/>
    </location>
</feature>
<feature type="transmembrane region" description="Helical" evidence="5">
    <location>
        <begin position="47"/>
        <end position="66"/>
    </location>
</feature>
<proteinExistence type="inferred from homology"/>
<keyword evidence="10" id="KW-1185">Reference proteome</keyword>
<evidence type="ECO:0000256" key="3">
    <source>
        <dbReference type="ARBA" id="ARBA00022989"/>
    </source>
</evidence>
<feature type="transmembrane region" description="Helical" evidence="5">
    <location>
        <begin position="12"/>
        <end position="35"/>
    </location>
</feature>
<dbReference type="GO" id="GO:0042773">
    <property type="term" value="P:ATP synthesis coupled electron transport"/>
    <property type="evidence" value="ECO:0007669"/>
    <property type="project" value="InterPro"/>
</dbReference>
<dbReference type="GO" id="GO:0008137">
    <property type="term" value="F:NADH dehydrogenase (ubiquinone) activity"/>
    <property type="evidence" value="ECO:0007669"/>
    <property type="project" value="InterPro"/>
</dbReference>
<dbReference type="InterPro" id="IPR010096">
    <property type="entry name" value="NADH-Q_OxRdtase_suN/2"/>
</dbReference>
<feature type="transmembrane region" description="Helical" evidence="5">
    <location>
        <begin position="473"/>
        <end position="496"/>
    </location>
</feature>
<evidence type="ECO:0000256" key="2">
    <source>
        <dbReference type="ARBA" id="ARBA00022692"/>
    </source>
</evidence>
<dbReference type="Proteomes" id="UP000280501">
    <property type="component" value="Unassembled WGS sequence"/>
</dbReference>
<feature type="transmembrane region" description="Helical" evidence="5">
    <location>
        <begin position="277"/>
        <end position="301"/>
    </location>
</feature>
<gene>
    <name evidence="5" type="primary">nuoN</name>
    <name evidence="9" type="ORF">EDD34_3631</name>
</gene>
<evidence type="ECO:0000256" key="4">
    <source>
        <dbReference type="ARBA" id="ARBA00023136"/>
    </source>
</evidence>
<comment type="similarity">
    <text evidence="5">Belongs to the complex I subunit 2 family.</text>
</comment>
<evidence type="ECO:0000256" key="6">
    <source>
        <dbReference type="RuleBase" id="RU000320"/>
    </source>
</evidence>
<comment type="catalytic activity">
    <reaction evidence="5">
        <text>a quinone + NADH + 5 H(+)(in) = a quinol + NAD(+) + 4 H(+)(out)</text>
        <dbReference type="Rhea" id="RHEA:57888"/>
        <dbReference type="ChEBI" id="CHEBI:15378"/>
        <dbReference type="ChEBI" id="CHEBI:24646"/>
        <dbReference type="ChEBI" id="CHEBI:57540"/>
        <dbReference type="ChEBI" id="CHEBI:57945"/>
        <dbReference type="ChEBI" id="CHEBI:132124"/>
    </reaction>
</comment>
<organism evidence="9 10">
    <name type="scientific">Myceligenerans xiligouense</name>
    <dbReference type="NCBI Taxonomy" id="253184"/>
    <lineage>
        <taxon>Bacteria</taxon>
        <taxon>Bacillati</taxon>
        <taxon>Actinomycetota</taxon>
        <taxon>Actinomycetes</taxon>
        <taxon>Micrococcales</taxon>
        <taxon>Promicromonosporaceae</taxon>
        <taxon>Myceligenerans</taxon>
    </lineage>
</organism>
<keyword evidence="5" id="KW-1003">Cell membrane</keyword>
<keyword evidence="5" id="KW-0874">Quinone</keyword>
<dbReference type="EMBL" id="RKQZ01000001">
    <property type="protein sequence ID" value="RPF22952.1"/>
    <property type="molecule type" value="Genomic_DNA"/>
</dbReference>
<keyword evidence="5" id="KW-0813">Transport</keyword>